<keyword evidence="2" id="KW-0560">Oxidoreductase</keyword>
<reference evidence="2 3" key="1">
    <citation type="submission" date="2018-02" db="EMBL/GenBank/DDBJ databases">
        <title>Genomic Encyclopedia of Archaeal and Bacterial Type Strains, Phase II (KMG-II): from individual species to whole genera.</title>
        <authorList>
            <person name="Goeker M."/>
        </authorList>
    </citation>
    <scope>NUCLEOTIDE SEQUENCE [LARGE SCALE GENOMIC DNA]</scope>
    <source>
        <strain evidence="2 3">DSM 15099</strain>
    </source>
</reference>
<evidence type="ECO:0000313" key="3">
    <source>
        <dbReference type="Proteomes" id="UP000239863"/>
    </source>
</evidence>
<dbReference type="AlphaFoldDB" id="A0A2S6G0B5"/>
<dbReference type="InterPro" id="IPR050744">
    <property type="entry name" value="AI-2_Isomerase_LsrG"/>
</dbReference>
<dbReference type="SUPFAM" id="SSF54909">
    <property type="entry name" value="Dimeric alpha+beta barrel"/>
    <property type="match status" value="1"/>
</dbReference>
<protein>
    <submittedName>
        <fullName evidence="2">Quinol monooxygenase YgiN</fullName>
    </submittedName>
</protein>
<name>A0A2S6G0B5_9CLOT</name>
<accession>A0A2S6G0B5</accession>
<keyword evidence="2" id="KW-0503">Monooxygenase</keyword>
<sequence>MIKVIAKSFPKEGKVENILELSKELVKETLKENGCIKYEMYQDIKDPNVLIMIEEWETIEDLNSHMASEHFKRIVPKIGEYREKDSEISVCKKLI</sequence>
<proteinExistence type="predicted"/>
<dbReference type="OrthoDB" id="287932at2"/>
<dbReference type="InterPro" id="IPR007138">
    <property type="entry name" value="ABM_dom"/>
</dbReference>
<dbReference type="PANTHER" id="PTHR33336:SF15">
    <property type="entry name" value="ABM DOMAIN-CONTAINING PROTEIN"/>
    <property type="match status" value="1"/>
</dbReference>
<dbReference type="GO" id="GO:0004497">
    <property type="term" value="F:monooxygenase activity"/>
    <property type="evidence" value="ECO:0007669"/>
    <property type="project" value="UniProtKB-KW"/>
</dbReference>
<dbReference type="Proteomes" id="UP000239863">
    <property type="component" value="Unassembled WGS sequence"/>
</dbReference>
<dbReference type="Pfam" id="PF03992">
    <property type="entry name" value="ABM"/>
    <property type="match status" value="1"/>
</dbReference>
<evidence type="ECO:0000259" key="1">
    <source>
        <dbReference type="PROSITE" id="PS51725"/>
    </source>
</evidence>
<dbReference type="PANTHER" id="PTHR33336">
    <property type="entry name" value="QUINOL MONOOXYGENASE YGIN-RELATED"/>
    <property type="match status" value="1"/>
</dbReference>
<dbReference type="EMBL" id="PTIS01000001">
    <property type="protein sequence ID" value="PPK49369.1"/>
    <property type="molecule type" value="Genomic_DNA"/>
</dbReference>
<dbReference type="PROSITE" id="PS51725">
    <property type="entry name" value="ABM"/>
    <property type="match status" value="1"/>
</dbReference>
<organism evidence="2 3">
    <name type="scientific">Clostridium algidicarnis DSM 15099</name>
    <dbReference type="NCBI Taxonomy" id="1121295"/>
    <lineage>
        <taxon>Bacteria</taxon>
        <taxon>Bacillati</taxon>
        <taxon>Bacillota</taxon>
        <taxon>Clostridia</taxon>
        <taxon>Eubacteriales</taxon>
        <taxon>Clostridiaceae</taxon>
        <taxon>Clostridium</taxon>
    </lineage>
</organism>
<evidence type="ECO:0000313" key="2">
    <source>
        <dbReference type="EMBL" id="PPK49369.1"/>
    </source>
</evidence>
<dbReference type="RefSeq" id="WP_104408787.1">
    <property type="nucleotide sequence ID" value="NZ_PTIS01000001.1"/>
</dbReference>
<dbReference type="Gene3D" id="3.30.70.100">
    <property type="match status" value="1"/>
</dbReference>
<dbReference type="InterPro" id="IPR011008">
    <property type="entry name" value="Dimeric_a/b-barrel"/>
</dbReference>
<gene>
    <name evidence="2" type="ORF">BD821_10129</name>
</gene>
<dbReference type="STRING" id="37659.GCA_000703125_00052"/>
<comment type="caution">
    <text evidence="2">The sequence shown here is derived from an EMBL/GenBank/DDBJ whole genome shotgun (WGS) entry which is preliminary data.</text>
</comment>
<feature type="domain" description="ABM" evidence="1">
    <location>
        <begin position="2"/>
        <end position="90"/>
    </location>
</feature>